<feature type="transmembrane region" description="Helical" evidence="16">
    <location>
        <begin position="439"/>
        <end position="460"/>
    </location>
</feature>
<dbReference type="Pfam" id="PF00664">
    <property type="entry name" value="ABC_membrane"/>
    <property type="match status" value="2"/>
</dbReference>
<evidence type="ECO:0000256" key="2">
    <source>
        <dbReference type="ARBA" id="ARBA00004651"/>
    </source>
</evidence>
<dbReference type="InterPro" id="IPR003439">
    <property type="entry name" value="ABC_transporter-like_ATP-bd"/>
</dbReference>
<dbReference type="InterPro" id="IPR036640">
    <property type="entry name" value="ABC1_TM_sf"/>
</dbReference>
<comment type="similarity">
    <text evidence="3">Belongs to the ABC transporter superfamily. ABCC family. Conjugate transporter (TC 3.A.1.208) subfamily.</text>
</comment>
<dbReference type="InterPro" id="IPR005292">
    <property type="entry name" value="MRP"/>
</dbReference>
<evidence type="ECO:0000256" key="10">
    <source>
        <dbReference type="ARBA" id="ARBA00022967"/>
    </source>
</evidence>
<feature type="transmembrane region" description="Helical" evidence="16">
    <location>
        <begin position="1156"/>
        <end position="1180"/>
    </location>
</feature>
<keyword evidence="10" id="KW-1278">Translocase</keyword>
<keyword evidence="5" id="KW-1003">Cell membrane</keyword>
<dbReference type="InterPro" id="IPR056227">
    <property type="entry name" value="TMD0_ABC"/>
</dbReference>
<keyword evidence="6 16" id="KW-0812">Transmembrane</keyword>
<feature type="transmembrane region" description="Helical" evidence="16">
    <location>
        <begin position="63"/>
        <end position="83"/>
    </location>
</feature>
<dbReference type="InterPro" id="IPR003593">
    <property type="entry name" value="AAA+_ATPase"/>
</dbReference>
<feature type="transmembrane region" description="Helical" evidence="16">
    <location>
        <begin position="1011"/>
        <end position="1030"/>
    </location>
</feature>
<evidence type="ECO:0000256" key="9">
    <source>
        <dbReference type="ARBA" id="ARBA00022840"/>
    </source>
</evidence>
<evidence type="ECO:0000313" key="19">
    <source>
        <dbReference type="EMBL" id="CAL1542108.1"/>
    </source>
</evidence>
<feature type="domain" description="ABC transmembrane type-1" evidence="18">
    <location>
        <begin position="1017"/>
        <end position="1307"/>
    </location>
</feature>
<comment type="subcellular location">
    <subcellularLocation>
        <location evidence="2">Cell membrane</location>
        <topology evidence="2">Multi-pass membrane protein</topology>
    </subcellularLocation>
    <subcellularLocation>
        <location evidence="1">Vacuole membrane</location>
        <topology evidence="1">Multi-pass membrane protein</topology>
    </subcellularLocation>
</comment>
<feature type="transmembrane region" description="Helical" evidence="16">
    <location>
        <begin position="553"/>
        <end position="573"/>
    </location>
</feature>
<dbReference type="CDD" id="cd03250">
    <property type="entry name" value="ABCC_MRP_domain1"/>
    <property type="match status" value="1"/>
</dbReference>
<comment type="catalytic activity">
    <reaction evidence="14">
        <text>leukotriene C4(in) + ATP + H2O = leukotriene C4(out) + ADP + phosphate + H(+)</text>
        <dbReference type="Rhea" id="RHEA:38963"/>
        <dbReference type="ChEBI" id="CHEBI:15377"/>
        <dbReference type="ChEBI" id="CHEBI:15378"/>
        <dbReference type="ChEBI" id="CHEBI:30616"/>
        <dbReference type="ChEBI" id="CHEBI:43474"/>
        <dbReference type="ChEBI" id="CHEBI:57973"/>
        <dbReference type="ChEBI" id="CHEBI:456216"/>
    </reaction>
    <physiologicalReaction direction="left-to-right" evidence="14">
        <dbReference type="Rhea" id="RHEA:38964"/>
    </physiologicalReaction>
</comment>
<dbReference type="InterPro" id="IPR011527">
    <property type="entry name" value="ABC1_TM_dom"/>
</dbReference>
<dbReference type="InterPro" id="IPR027417">
    <property type="entry name" value="P-loop_NTPase"/>
</dbReference>
<keyword evidence="4" id="KW-0813">Transport</keyword>
<evidence type="ECO:0000256" key="14">
    <source>
        <dbReference type="ARBA" id="ARBA00047523"/>
    </source>
</evidence>
<dbReference type="GO" id="GO:0005886">
    <property type="term" value="C:plasma membrane"/>
    <property type="evidence" value="ECO:0007669"/>
    <property type="project" value="UniProtKB-SubCell"/>
</dbReference>
<feature type="transmembrane region" description="Helical" evidence="16">
    <location>
        <begin position="33"/>
        <end position="51"/>
    </location>
</feature>
<feature type="region of interest" description="Disordered" evidence="15">
    <location>
        <begin position="253"/>
        <end position="306"/>
    </location>
</feature>
<feature type="transmembrane region" description="Helical" evidence="16">
    <location>
        <begin position="466"/>
        <end position="485"/>
    </location>
</feature>
<dbReference type="Proteomes" id="UP001497497">
    <property type="component" value="Unassembled WGS sequence"/>
</dbReference>
<dbReference type="EC" id="7.6.2.3" evidence="13"/>
<dbReference type="GO" id="GO:0015431">
    <property type="term" value="F:ABC-type glutathione S-conjugate transporter activity"/>
    <property type="evidence" value="ECO:0007669"/>
    <property type="project" value="UniProtKB-EC"/>
</dbReference>
<sequence>MEDFCNGEVLWDSGLTWTNNSWPQFTECFQDTVLTWVPCGWLWVVAPLYILHVSSTPKDIQTTTWIFCSKLFCSFVLVVISILEAVQASERSSDFHADLLAAILWIVTVLLHAFLVVLERSHGVVRSPIIFLFWVLSSLATLVSFYSAIMLEIYDKDARRFTVLTFKYGFTTFGVFLNCFSEYHKEKSQTHNPEVSASVLSWLSFSWLDRLMLKGFKTPLKDEDVYDINPRDACDKSVSKLLNVWNNEKSRAHRKAVNSRNKHGPVGHGHKEVNEKTPLLSNVPSLRNTDKGASQNNTNHETHEEVKAEDQKVNLFTALIKCYWLDAVSSQWGMVMFVLTNIVSPIVLGWLINFTKDPSELNWHGYIYALAFIVVKALYTVFSVLAKYLTNCFALRVCSAGIAAVFMKALVISNEARKESTAGEIVNLMSVDAGHLEQMLNYSFWMWICIAFLAVGIYLLYTIVGIALLAGLCFVVVMFSVNLWVMQKMRTYQDKIMVIKDERVKVINEVLNGIKVIKLYGWEPMFIKKIQDIREKELNYILKYAILDGVESFAWMVSMFWMLYFILITFVLTDDDHYLDANTTFLTMNYIDVLKLGINVLPILVKDWVKAANSIMRMNRYLNTETINTDNLTRDKKDSKFVVECLAVRVVEADFTWEKSGPCTLKNISLSVPPGQLVAIVGTVGAGKSSLLSAILGEMHKIKGYFNLNSSVAYVPQQAWIQNNTMRENILFGKEYNPKFYQKVLSACAMMPDLDIMPARDMTEIGEKGINLSGGQKQRVSLARAVYSQADIYLMDDPLSAVDSHVGRHIFEQVLGKGGLLHGKTVMLVTHGIHWLPSVDTIVVMSNGTISEYGTYEELLSRNGAFAQFLAQYLTKEMEKEDTQTEETDIVVKADILRRLASVTSDSESLINPRQPGISRLLSSDLEKSQQHLTSHEQSKKQSKADHEQLKASAVYSHLESSQRSDLREHTELIRSFKENPNLDQSKLITDEEMAEGKVNWSVYWHVIKSLGLGNAFIIMLLLVCYHVTFNYTNIWLADWSDDSELGNFTGMPQNSSDRQDKNVFYIGVYTGLGLGQTIFVIAYSIVLQVRHVETSRKLHSELLFNIMRAPMSFFDTTPMGRILNRFSGDIATLDNDIFLEAEVCIDNALRCVGTVIIISYTMPIFLSVVVPVIIVLYFIQQVYIRTSCQLRRITSKNRSPVYAHFSETLSGVSVIRAYQAQDRFIAESLQKVDNFQKANAASRALGKWLEARLDILNYIVILAATIFAVISRNDLSPGLVGLAVTYAIRVSSEMNTFTILFGELENHVVSVERIREYSLVQSEAVWTSLEDNKKIDDQWPSKGSVHFVDYSTRYREGLDLVLKRLNCTINGGEKIGVVGRTGAGKSSMVLSLFRLIEACEGKVLIDGVDIASLGLHSLRRKVTILPQDPVLFAGSLRMNLDPFQEITDDELWTALEHSHLKTFVESLPQQLDHEVGEGGENLSMGQRQLICLARTLLRKNKILILDEATAAVDMETDELIQNTIRAEFSGCTIITIAHRLNTVLDYDRIMVLDKGTVSEFDTPKNLLSRPDSIFYSMAAQAGLV</sequence>
<evidence type="ECO:0000256" key="3">
    <source>
        <dbReference type="ARBA" id="ARBA00009726"/>
    </source>
</evidence>
<dbReference type="PANTHER" id="PTHR24223">
    <property type="entry name" value="ATP-BINDING CASSETTE SUB-FAMILY C"/>
    <property type="match status" value="1"/>
</dbReference>
<evidence type="ECO:0000256" key="1">
    <source>
        <dbReference type="ARBA" id="ARBA00004128"/>
    </source>
</evidence>
<dbReference type="PANTHER" id="PTHR24223:SF443">
    <property type="entry name" value="MULTIDRUG-RESISTANCE LIKE PROTEIN 1, ISOFORM I"/>
    <property type="match status" value="1"/>
</dbReference>
<dbReference type="PROSITE" id="PS50929">
    <property type="entry name" value="ABC_TM1F"/>
    <property type="match status" value="2"/>
</dbReference>
<dbReference type="CDD" id="cd18595">
    <property type="entry name" value="ABC_6TM_MRP1_2_3_6_D1_like"/>
    <property type="match status" value="1"/>
</dbReference>
<feature type="compositionally biased region" description="Polar residues" evidence="15">
    <location>
        <begin position="279"/>
        <end position="299"/>
    </location>
</feature>
<evidence type="ECO:0000256" key="5">
    <source>
        <dbReference type="ARBA" id="ARBA00022475"/>
    </source>
</evidence>
<dbReference type="Pfam" id="PF00005">
    <property type="entry name" value="ABC_tran"/>
    <property type="match status" value="2"/>
</dbReference>
<dbReference type="FunFam" id="3.40.50.300:FF:000293">
    <property type="entry name" value="ATP binding cassette subfamily C member 1"/>
    <property type="match status" value="1"/>
</dbReference>
<dbReference type="SMART" id="SM00382">
    <property type="entry name" value="AAA"/>
    <property type="match status" value="2"/>
</dbReference>
<dbReference type="GO" id="GO:0005774">
    <property type="term" value="C:vacuolar membrane"/>
    <property type="evidence" value="ECO:0007669"/>
    <property type="project" value="UniProtKB-SubCell"/>
</dbReference>
<dbReference type="GO" id="GO:0005524">
    <property type="term" value="F:ATP binding"/>
    <property type="evidence" value="ECO:0007669"/>
    <property type="project" value="UniProtKB-KW"/>
</dbReference>
<dbReference type="CDD" id="cd03244">
    <property type="entry name" value="ABCC_MRP_domain2"/>
    <property type="match status" value="1"/>
</dbReference>
<dbReference type="EMBL" id="CAXITT010000470">
    <property type="protein sequence ID" value="CAL1542108.1"/>
    <property type="molecule type" value="Genomic_DNA"/>
</dbReference>
<dbReference type="Pfam" id="PF24357">
    <property type="entry name" value="TMD0_ABC"/>
    <property type="match status" value="1"/>
</dbReference>
<dbReference type="FunFam" id="1.20.1560.10:FF:000001">
    <property type="entry name" value="ATP-binding cassette subfamily C member 1"/>
    <property type="match status" value="1"/>
</dbReference>
<evidence type="ECO:0000256" key="12">
    <source>
        <dbReference type="ARBA" id="ARBA00023136"/>
    </source>
</evidence>
<organism evidence="19 20">
    <name type="scientific">Lymnaea stagnalis</name>
    <name type="common">Great pond snail</name>
    <name type="synonym">Helix stagnalis</name>
    <dbReference type="NCBI Taxonomy" id="6523"/>
    <lineage>
        <taxon>Eukaryota</taxon>
        <taxon>Metazoa</taxon>
        <taxon>Spiralia</taxon>
        <taxon>Lophotrochozoa</taxon>
        <taxon>Mollusca</taxon>
        <taxon>Gastropoda</taxon>
        <taxon>Heterobranchia</taxon>
        <taxon>Euthyneura</taxon>
        <taxon>Panpulmonata</taxon>
        <taxon>Hygrophila</taxon>
        <taxon>Lymnaeoidea</taxon>
        <taxon>Lymnaeidae</taxon>
        <taxon>Lymnaea</taxon>
    </lineage>
</organism>
<feature type="domain" description="ABC transporter" evidence="17">
    <location>
        <begin position="1346"/>
        <end position="1580"/>
    </location>
</feature>
<keyword evidence="9" id="KW-0067">ATP-binding</keyword>
<keyword evidence="12 16" id="KW-0472">Membrane</keyword>
<dbReference type="Gene3D" id="1.20.1560.10">
    <property type="entry name" value="ABC transporter type 1, transmembrane domain"/>
    <property type="match status" value="2"/>
</dbReference>
<evidence type="ECO:0000256" key="4">
    <source>
        <dbReference type="ARBA" id="ARBA00022448"/>
    </source>
</evidence>
<feature type="domain" description="ABC transporter" evidence="17">
    <location>
        <begin position="648"/>
        <end position="872"/>
    </location>
</feature>
<dbReference type="GO" id="GO:0016887">
    <property type="term" value="F:ATP hydrolysis activity"/>
    <property type="evidence" value="ECO:0007669"/>
    <property type="project" value="InterPro"/>
</dbReference>
<feature type="transmembrane region" description="Helical" evidence="16">
    <location>
        <begin position="129"/>
        <end position="149"/>
    </location>
</feature>
<proteinExistence type="inferred from homology"/>
<evidence type="ECO:0000256" key="7">
    <source>
        <dbReference type="ARBA" id="ARBA00022737"/>
    </source>
</evidence>
<feature type="transmembrane region" description="Helical" evidence="16">
    <location>
        <begin position="593"/>
        <end position="609"/>
    </location>
</feature>
<evidence type="ECO:0000259" key="18">
    <source>
        <dbReference type="PROSITE" id="PS50929"/>
    </source>
</evidence>
<dbReference type="InterPro" id="IPR050173">
    <property type="entry name" value="ABC_transporter_C-like"/>
</dbReference>
<feature type="transmembrane region" description="Helical" evidence="16">
    <location>
        <begin position="366"/>
        <end position="386"/>
    </location>
</feature>
<dbReference type="FunFam" id="3.40.50.300:FF:000074">
    <property type="entry name" value="Multidrug resistance-associated protein 5 isoform 1"/>
    <property type="match status" value="1"/>
</dbReference>
<dbReference type="CDD" id="cd18603">
    <property type="entry name" value="ABC_6TM_MRP1_2_3_6_D2_like"/>
    <property type="match status" value="1"/>
</dbReference>
<feature type="transmembrane region" description="Helical" evidence="16">
    <location>
        <begin position="334"/>
        <end position="354"/>
    </location>
</feature>
<feature type="transmembrane region" description="Helical" evidence="16">
    <location>
        <begin position="95"/>
        <end position="117"/>
    </location>
</feature>
<evidence type="ECO:0000256" key="6">
    <source>
        <dbReference type="ARBA" id="ARBA00022692"/>
    </source>
</evidence>
<evidence type="ECO:0000256" key="8">
    <source>
        <dbReference type="ARBA" id="ARBA00022741"/>
    </source>
</evidence>
<protein>
    <recommendedName>
        <fullName evidence="13">ABC-type glutathione-S-conjugate transporter</fullName>
        <ecNumber evidence="13">7.6.2.3</ecNumber>
    </recommendedName>
</protein>
<evidence type="ECO:0000256" key="11">
    <source>
        <dbReference type="ARBA" id="ARBA00022989"/>
    </source>
</evidence>
<feature type="transmembrane region" description="Helical" evidence="16">
    <location>
        <begin position="161"/>
        <end position="180"/>
    </location>
</feature>
<feature type="domain" description="ABC transmembrane type-1" evidence="18">
    <location>
        <begin position="334"/>
        <end position="610"/>
    </location>
</feature>
<evidence type="ECO:0000259" key="17">
    <source>
        <dbReference type="PROSITE" id="PS50893"/>
    </source>
</evidence>
<name>A0AAV2I971_LYMST</name>
<evidence type="ECO:0000256" key="13">
    <source>
        <dbReference type="ARBA" id="ARBA00024220"/>
    </source>
</evidence>
<dbReference type="NCBIfam" id="TIGR00957">
    <property type="entry name" value="MRP_assoc_pro"/>
    <property type="match status" value="1"/>
</dbReference>
<evidence type="ECO:0000256" key="16">
    <source>
        <dbReference type="SAM" id="Phobius"/>
    </source>
</evidence>
<gene>
    <name evidence="19" type="ORF">GSLYS_00015714001</name>
</gene>
<comment type="caution">
    <text evidence="19">The sequence shown here is derived from an EMBL/GenBank/DDBJ whole genome shotgun (WGS) entry which is preliminary data.</text>
</comment>
<evidence type="ECO:0000256" key="15">
    <source>
        <dbReference type="SAM" id="MobiDB-lite"/>
    </source>
</evidence>
<dbReference type="SUPFAM" id="SSF52540">
    <property type="entry name" value="P-loop containing nucleoside triphosphate hydrolases"/>
    <property type="match status" value="2"/>
</dbReference>
<evidence type="ECO:0000313" key="20">
    <source>
        <dbReference type="Proteomes" id="UP001497497"/>
    </source>
</evidence>
<keyword evidence="20" id="KW-1185">Reference proteome</keyword>
<dbReference type="InterPro" id="IPR017871">
    <property type="entry name" value="ABC_transporter-like_CS"/>
</dbReference>
<reference evidence="19 20" key="1">
    <citation type="submission" date="2024-04" db="EMBL/GenBank/DDBJ databases">
        <authorList>
            <consortium name="Genoscope - CEA"/>
            <person name="William W."/>
        </authorList>
    </citation>
    <scope>NUCLEOTIDE SEQUENCE [LARGE SCALE GENOMIC DNA]</scope>
</reference>
<dbReference type="SUPFAM" id="SSF90123">
    <property type="entry name" value="ABC transporter transmembrane region"/>
    <property type="match status" value="2"/>
</dbReference>
<keyword evidence="8" id="KW-0547">Nucleotide-binding</keyword>
<feature type="compositionally biased region" description="Basic residues" evidence="15">
    <location>
        <begin position="253"/>
        <end position="265"/>
    </location>
</feature>
<keyword evidence="7" id="KW-0677">Repeat</keyword>
<dbReference type="Gene3D" id="3.40.50.300">
    <property type="entry name" value="P-loop containing nucleotide triphosphate hydrolases"/>
    <property type="match status" value="2"/>
</dbReference>
<dbReference type="PROSITE" id="PS00211">
    <property type="entry name" value="ABC_TRANSPORTER_1"/>
    <property type="match status" value="1"/>
</dbReference>
<dbReference type="PROSITE" id="PS50893">
    <property type="entry name" value="ABC_TRANSPORTER_2"/>
    <property type="match status" value="2"/>
</dbReference>
<feature type="transmembrane region" description="Helical" evidence="16">
    <location>
        <begin position="1064"/>
        <end position="1088"/>
    </location>
</feature>
<accession>A0AAV2I971</accession>
<keyword evidence="11 16" id="KW-1133">Transmembrane helix</keyword>